<feature type="transmembrane region" description="Helical" evidence="7">
    <location>
        <begin position="437"/>
        <end position="462"/>
    </location>
</feature>
<feature type="transmembrane region" description="Helical" evidence="7">
    <location>
        <begin position="1064"/>
        <end position="1089"/>
    </location>
</feature>
<dbReference type="PANTHER" id="PTHR32522">
    <property type="match status" value="1"/>
</dbReference>
<dbReference type="Proteomes" id="UP000284403">
    <property type="component" value="Unassembled WGS sequence"/>
</dbReference>
<feature type="transmembrane region" description="Helical" evidence="7">
    <location>
        <begin position="531"/>
        <end position="551"/>
    </location>
</feature>
<feature type="domain" description="ABC3 transporter permease C-terminal" evidence="8">
    <location>
        <begin position="451"/>
        <end position="562"/>
    </location>
</feature>
<keyword evidence="4 7" id="KW-1133">Transmembrane helix</keyword>
<feature type="transmembrane region" description="Helical" evidence="7">
    <location>
        <begin position="486"/>
        <end position="511"/>
    </location>
</feature>
<feature type="transmembrane region" description="Helical" evidence="7">
    <location>
        <begin position="366"/>
        <end position="384"/>
    </location>
</feature>
<evidence type="ECO:0000313" key="10">
    <source>
        <dbReference type="Proteomes" id="UP000284403"/>
    </source>
</evidence>
<evidence type="ECO:0000256" key="5">
    <source>
        <dbReference type="ARBA" id="ARBA00023136"/>
    </source>
</evidence>
<keyword evidence="10" id="KW-1185">Reference proteome</keyword>
<dbReference type="GeneID" id="40320721"/>
<dbReference type="EMBL" id="MKKU01000530">
    <property type="protein sequence ID" value="RNF08667.1"/>
    <property type="molecule type" value="Genomic_DNA"/>
</dbReference>
<evidence type="ECO:0000256" key="4">
    <source>
        <dbReference type="ARBA" id="ARBA00022989"/>
    </source>
</evidence>
<accession>A0A3S5IRT2</accession>
<feature type="transmembrane region" description="Helical" evidence="7">
    <location>
        <begin position="86"/>
        <end position="107"/>
    </location>
</feature>
<dbReference type="RefSeq" id="XP_029225892.1">
    <property type="nucleotide sequence ID" value="XM_029373977.1"/>
</dbReference>
<evidence type="ECO:0000259" key="8">
    <source>
        <dbReference type="Pfam" id="PF02687"/>
    </source>
</evidence>
<reference evidence="9 10" key="1">
    <citation type="journal article" date="2018" name="BMC Genomics">
        <title>Genomic comparison of Trypanosoma conorhini and Trypanosoma rangeli to Trypanosoma cruzi strains of high and low virulence.</title>
        <authorList>
            <person name="Bradwell K.R."/>
            <person name="Koparde V.N."/>
            <person name="Matveyev A.V."/>
            <person name="Serrano M.G."/>
            <person name="Alves J.M."/>
            <person name="Parikh H."/>
            <person name="Huang B."/>
            <person name="Lee V."/>
            <person name="Espinosa-Alvarez O."/>
            <person name="Ortiz P.A."/>
            <person name="Costa-Martins A.G."/>
            <person name="Teixeira M.M."/>
            <person name="Buck G.A."/>
        </authorList>
    </citation>
    <scope>NUCLEOTIDE SEQUENCE [LARGE SCALE GENOMIC DNA]</scope>
    <source>
        <strain evidence="9 10">025E</strain>
    </source>
</reference>
<dbReference type="AlphaFoldDB" id="A0A3S5IRT2"/>
<feature type="transmembrane region" description="Helical" evidence="7">
    <location>
        <begin position="625"/>
        <end position="647"/>
    </location>
</feature>
<keyword evidence="3 7" id="KW-0812">Transmembrane</keyword>
<organism evidence="9 10">
    <name type="scientific">Trypanosoma conorhini</name>
    <dbReference type="NCBI Taxonomy" id="83891"/>
    <lineage>
        <taxon>Eukaryota</taxon>
        <taxon>Discoba</taxon>
        <taxon>Euglenozoa</taxon>
        <taxon>Kinetoplastea</taxon>
        <taxon>Metakinetoplastina</taxon>
        <taxon>Trypanosomatida</taxon>
        <taxon>Trypanosomatidae</taxon>
        <taxon>Trypanosoma</taxon>
    </lineage>
</organism>
<keyword evidence="5 7" id="KW-0472">Membrane</keyword>
<sequence length="1146" mass="127516">MTEVPRTPLRGSTNSSENSHSGSRLVGRHENRPFYFRSSPSEPFSTHASREKSESSILSASLLLSAIRLGLRYTVSDVMRRPRNCIIGVVAVLLLTFFTGIVLLCIWKVPYILLRLAELSVGEVDMVVMGGSFDSPFINYTEMRPRLESSPQVRGVAPRWFLRAVASKQQPGFGPRTVRDVLPTETARANVLIIDSEQERAIGIGRSWKHRDTGYAEAHVFYSLLEYLQLRPNLGERMSIQVSPQFLLQGPYAGNKSSLFRVYRPKKVKDVTSFLLLQFFIMNGITEDYFSLLDVLNLEFAVSVVDSVESASGKYPSLFGNVVVMDYKLLLPAFAEQRCVLGSQVFSPATGLTLPSLTDLLGVPEMFAQFNLLEMVPVLVVAMKDRRSMYYLPENSRTREMVERSNAIMLHGVGLDFSGSVQFPVANILDTFEMLKVMLLSSLTCVVVGNVALCAILFYALLNTNADERQFELAMIRAQGMNKRQLFALLMTQSLVFIIPGVSLGTALLVGVNALLEKMLSRFTAAAPRTIFVPLIPILLAVALGFFLPLLTSCFPLSRALGDSLRDALDVHRQLQNETRVVMVRLEKLGITTWQVVLGVFLVVAGFIVYYLIPFSFVFGNMMLLFLLLDFVLLTMVVGICLAMYVVEPYVEQGLLWLMVWGGEKRLLTIVKKNLYDHRPRNAKAFMMVLVSVATLISSGVMFVLLSTASDDMTHIVNGADITITSSAFSVPLDERELSAFLERRRGVYVEEWAYHSFPLHEYPQVVHPSRLSTVIGNGYDMHIVAVSERFLSTVFPEYIMEAARDARYKYRRTLDGKYDLVRSMYEHPPRPSSSASQVVATGMPWGSTMPNTSAKKAYIVPALLASSIRDEVGTEVGSAMILEYKYNVADLLVTTSFAVEPRGLMKRVPGFPDIASLPATLPNSEVLIPQTYFTTLVSPWTIDYSGKANITLSPGAVTELRQKKLFVRLRKGISAAERIAFVNEIQARLNLMYHSASDTQALTEQLRVIREFIMAFFYFTSVICISLCALMVWITFVANVRLNARTFVLLEAVGCRKWELARAILYEALSIVLSAFLIGLIVGVLVGVALGLQLVELMVLPFRFSLPYALGGVVFGLSVVAAVIGSMLPFSAIARKRISAVLKTV</sequence>
<name>A0A3S5IRT2_9TRYP</name>
<evidence type="ECO:0000256" key="1">
    <source>
        <dbReference type="ARBA" id="ARBA00004651"/>
    </source>
</evidence>
<evidence type="ECO:0000313" key="9">
    <source>
        <dbReference type="EMBL" id="RNF08667.1"/>
    </source>
</evidence>
<feature type="region of interest" description="Disordered" evidence="6">
    <location>
        <begin position="1"/>
        <end position="31"/>
    </location>
</feature>
<evidence type="ECO:0000256" key="7">
    <source>
        <dbReference type="SAM" id="Phobius"/>
    </source>
</evidence>
<evidence type="ECO:0000256" key="3">
    <source>
        <dbReference type="ARBA" id="ARBA00022692"/>
    </source>
</evidence>
<protein>
    <submittedName>
        <fullName evidence="9">Permease-like protein</fullName>
    </submittedName>
</protein>
<dbReference type="GO" id="GO:0005886">
    <property type="term" value="C:plasma membrane"/>
    <property type="evidence" value="ECO:0007669"/>
    <property type="project" value="UniProtKB-SubCell"/>
</dbReference>
<dbReference type="PANTHER" id="PTHR32522:SF5">
    <property type="entry name" value="ABC3 TRANSPORTER PERMEASE PROTEIN DOMAIN-CONTAINING PROTEIN"/>
    <property type="match status" value="1"/>
</dbReference>
<evidence type="ECO:0000256" key="6">
    <source>
        <dbReference type="SAM" id="MobiDB-lite"/>
    </source>
</evidence>
<comment type="subcellular location">
    <subcellularLocation>
        <location evidence="1">Cell membrane</location>
        <topology evidence="1">Multi-pass membrane protein</topology>
    </subcellularLocation>
</comment>
<dbReference type="Pfam" id="PF02687">
    <property type="entry name" value="FtsX"/>
    <property type="match status" value="2"/>
</dbReference>
<keyword evidence="2" id="KW-1003">Cell membrane</keyword>
<comment type="caution">
    <text evidence="9">The sequence shown here is derived from an EMBL/GenBank/DDBJ whole genome shotgun (WGS) entry which is preliminary data.</text>
</comment>
<feature type="transmembrane region" description="Helical" evidence="7">
    <location>
        <begin position="589"/>
        <end position="613"/>
    </location>
</feature>
<evidence type="ECO:0000256" key="2">
    <source>
        <dbReference type="ARBA" id="ARBA00022475"/>
    </source>
</evidence>
<feature type="transmembrane region" description="Helical" evidence="7">
    <location>
        <begin position="685"/>
        <end position="706"/>
    </location>
</feature>
<dbReference type="OrthoDB" id="312032at2759"/>
<feature type="transmembrane region" description="Helical" evidence="7">
    <location>
        <begin position="1016"/>
        <end position="1043"/>
    </location>
</feature>
<feature type="transmembrane region" description="Helical" evidence="7">
    <location>
        <begin position="1109"/>
        <end position="1131"/>
    </location>
</feature>
<gene>
    <name evidence="9" type="ORF">Tco025E_07110</name>
</gene>
<proteinExistence type="predicted"/>
<feature type="domain" description="ABC3 transporter permease C-terminal" evidence="8">
    <location>
        <begin position="1020"/>
        <end position="1137"/>
    </location>
</feature>
<feature type="compositionally biased region" description="Low complexity" evidence="6">
    <location>
        <begin position="11"/>
        <end position="23"/>
    </location>
</feature>
<dbReference type="InterPro" id="IPR003838">
    <property type="entry name" value="ABC3_permease_C"/>
</dbReference>